<keyword evidence="5" id="KW-0256">Endoplasmic reticulum</keyword>
<dbReference type="GO" id="GO:0006457">
    <property type="term" value="P:protein folding"/>
    <property type="evidence" value="ECO:0007669"/>
    <property type="project" value="TreeGrafter"/>
</dbReference>
<dbReference type="PROSITE" id="PS51352">
    <property type="entry name" value="THIOREDOXIN_2"/>
    <property type="match status" value="1"/>
</dbReference>
<dbReference type="SUPFAM" id="SSF52833">
    <property type="entry name" value="Thioredoxin-like"/>
    <property type="match status" value="3"/>
</dbReference>
<dbReference type="Gene3D" id="3.40.30.10">
    <property type="entry name" value="Glutaredoxin"/>
    <property type="match status" value="3"/>
</dbReference>
<evidence type="ECO:0000256" key="3">
    <source>
        <dbReference type="ARBA" id="ARBA00006347"/>
    </source>
</evidence>
<gene>
    <name evidence="9" type="ORF">GAYE_SCF43G5683</name>
</gene>
<dbReference type="GO" id="GO:0034976">
    <property type="term" value="P:response to endoplasmic reticulum stress"/>
    <property type="evidence" value="ECO:0007669"/>
    <property type="project" value="TreeGrafter"/>
</dbReference>
<organism evidence="9 10">
    <name type="scientific">Galdieria yellowstonensis</name>
    <dbReference type="NCBI Taxonomy" id="3028027"/>
    <lineage>
        <taxon>Eukaryota</taxon>
        <taxon>Rhodophyta</taxon>
        <taxon>Bangiophyceae</taxon>
        <taxon>Galdieriales</taxon>
        <taxon>Galdieriaceae</taxon>
        <taxon>Galdieria</taxon>
    </lineage>
</organism>
<reference evidence="9 10" key="1">
    <citation type="submission" date="2022-07" db="EMBL/GenBank/DDBJ databases">
        <title>Genome-wide signatures of adaptation to extreme environments.</title>
        <authorList>
            <person name="Cho C.H."/>
            <person name="Yoon H.S."/>
        </authorList>
    </citation>
    <scope>NUCLEOTIDE SEQUENCE [LARGE SCALE GENOMIC DNA]</scope>
    <source>
        <strain evidence="9 10">108.79 E11</strain>
    </source>
</reference>
<dbReference type="EC" id="5.3.4.1" evidence="4"/>
<proteinExistence type="inferred from homology"/>
<evidence type="ECO:0000256" key="5">
    <source>
        <dbReference type="ARBA" id="ARBA00022824"/>
    </source>
</evidence>
<name>A0AAV9IJT0_9RHOD</name>
<dbReference type="PANTHER" id="PTHR18929">
    <property type="entry name" value="PROTEIN DISULFIDE ISOMERASE"/>
    <property type="match status" value="1"/>
</dbReference>
<comment type="similarity">
    <text evidence="3">Belongs to the protein disulfide isomerase family.</text>
</comment>
<dbReference type="CDD" id="cd02961">
    <property type="entry name" value="PDI_a_family"/>
    <property type="match status" value="1"/>
</dbReference>
<comment type="subcellular location">
    <subcellularLocation>
        <location evidence="2">Endoplasmic reticulum lumen</location>
    </subcellularLocation>
</comment>
<dbReference type="PANTHER" id="PTHR18929:SF132">
    <property type="entry name" value="PROTEIN DISULFIDE-ISOMERASE A3"/>
    <property type="match status" value="1"/>
</dbReference>
<evidence type="ECO:0000313" key="10">
    <source>
        <dbReference type="Proteomes" id="UP001300502"/>
    </source>
</evidence>
<dbReference type="GO" id="GO:0003756">
    <property type="term" value="F:protein disulfide isomerase activity"/>
    <property type="evidence" value="ECO:0007669"/>
    <property type="project" value="UniProtKB-EC"/>
</dbReference>
<comment type="caution">
    <text evidence="9">The sequence shown here is derived from an EMBL/GenBank/DDBJ whole genome shotgun (WGS) entry which is preliminary data.</text>
</comment>
<dbReference type="Pfam" id="PF13848">
    <property type="entry name" value="Thioredoxin_6"/>
    <property type="match status" value="1"/>
</dbReference>
<evidence type="ECO:0000256" key="4">
    <source>
        <dbReference type="ARBA" id="ARBA00012723"/>
    </source>
</evidence>
<dbReference type="Pfam" id="PF00085">
    <property type="entry name" value="Thioredoxin"/>
    <property type="match status" value="2"/>
</dbReference>
<evidence type="ECO:0000256" key="7">
    <source>
        <dbReference type="ARBA" id="ARBA00023284"/>
    </source>
</evidence>
<evidence type="ECO:0000259" key="8">
    <source>
        <dbReference type="PROSITE" id="PS51352"/>
    </source>
</evidence>
<comment type="catalytic activity">
    <reaction evidence="1">
        <text>Catalyzes the rearrangement of -S-S- bonds in proteins.</text>
        <dbReference type="EC" id="5.3.4.1"/>
    </reaction>
</comment>
<dbReference type="EMBL" id="JANCYU010000055">
    <property type="protein sequence ID" value="KAK4527755.1"/>
    <property type="molecule type" value="Genomic_DNA"/>
</dbReference>
<dbReference type="Proteomes" id="UP001300502">
    <property type="component" value="Unassembled WGS sequence"/>
</dbReference>
<keyword evidence="10" id="KW-1185">Reference proteome</keyword>
<dbReference type="AlphaFoldDB" id="A0AAV9IJT0"/>
<accession>A0AAV9IJT0</accession>
<feature type="domain" description="Thioredoxin" evidence="8">
    <location>
        <begin position="1"/>
        <end position="137"/>
    </location>
</feature>
<evidence type="ECO:0000313" key="9">
    <source>
        <dbReference type="EMBL" id="KAK4527755.1"/>
    </source>
</evidence>
<dbReference type="InterPro" id="IPR036249">
    <property type="entry name" value="Thioredoxin-like_sf"/>
</dbReference>
<evidence type="ECO:0000256" key="6">
    <source>
        <dbReference type="ARBA" id="ARBA00023235"/>
    </source>
</evidence>
<sequence>MVCWITRIEAQENNNQSHVVQLTSENFWSVVQNEPCVFVKFYAPWCSHCNKMAKDFEKAAEELVGKAVFAEVDSTQEKELSDELKIEGYPTLKLFIHGQFEKDYYGKRKAKDMISFVRGSITSPWKLVANESDAVQLEQLVREKRNGCLLVAYSKDAEFRLVLDRVSKPISVAVDGMNMFYLTSNATLWKTICERYGVDANEAHEYAILSIRYFNEELSDHPNPLIHQWNSNQKRSSDNLGDWMKTEQVEDLSRFVRGSVLPPLSYINSTSVQQFKATKLPILIAFIKNISQMDPQLVQVLETVSKDMLGYVNVALGDWNSLGSLRRQLYVSDNESDSSAIVMHVFEKNKNYVFPRKSTAPKVKQLKRWIQGVLDGTVEEFRRSEKPPMPNKGIPKLVVGETWHSIVEDPKRDVFILQYAHWLEKSREAEAIVDDIAKELSSDKLIIAKMNAVDNDAPSPYFANKYPTMHYFPAGSPKVGIPFDSPVTRENIYNFIKQHASFPLENKKEEL</sequence>
<dbReference type="InterPro" id="IPR013766">
    <property type="entry name" value="Thioredoxin_domain"/>
</dbReference>
<dbReference type="GO" id="GO:0005788">
    <property type="term" value="C:endoplasmic reticulum lumen"/>
    <property type="evidence" value="ECO:0007669"/>
    <property type="project" value="UniProtKB-SubCell"/>
</dbReference>
<evidence type="ECO:0000256" key="2">
    <source>
        <dbReference type="ARBA" id="ARBA00004319"/>
    </source>
</evidence>
<protein>
    <recommendedName>
        <fullName evidence="4">protein disulfide-isomerase</fullName>
        <ecNumber evidence="4">5.3.4.1</ecNumber>
    </recommendedName>
</protein>
<evidence type="ECO:0000256" key="1">
    <source>
        <dbReference type="ARBA" id="ARBA00001182"/>
    </source>
</evidence>
<keyword evidence="6" id="KW-0413">Isomerase</keyword>
<keyword evidence="7" id="KW-0676">Redox-active center</keyword>